<reference evidence="3 4" key="1">
    <citation type="submission" date="2020-09" db="EMBL/GenBank/DDBJ databases">
        <title>Bacillus nautilus sp. nov., Chryseoglobus crepusculi sp. nov, and Psychrobacter noctis sp. nov., isolated from deep-sea sponges from the equatorial Atlantic.</title>
        <authorList>
            <person name="Stennett H.L."/>
            <person name="Williams S.E."/>
        </authorList>
    </citation>
    <scope>NUCLEOTIDE SEQUENCE [LARGE SCALE GENOMIC DNA]</scope>
    <source>
        <strain evidence="3 4">28M-24</strain>
    </source>
</reference>
<keyword evidence="1" id="KW-0812">Transmembrane</keyword>
<evidence type="ECO:0000256" key="1">
    <source>
        <dbReference type="SAM" id="Phobius"/>
    </source>
</evidence>
<evidence type="ECO:0000313" key="3">
    <source>
        <dbReference type="EMBL" id="MBD3863099.1"/>
    </source>
</evidence>
<dbReference type="InterPro" id="IPR055087">
    <property type="entry name" value="GldL-like_N"/>
</dbReference>
<evidence type="ECO:0000313" key="4">
    <source>
        <dbReference type="Proteomes" id="UP000627521"/>
    </source>
</evidence>
<feature type="transmembrane region" description="Helical" evidence="1">
    <location>
        <begin position="36"/>
        <end position="55"/>
    </location>
</feature>
<keyword evidence="1" id="KW-1133">Transmembrane helix</keyword>
<gene>
    <name evidence="3" type="ORF">IEG06_06520</name>
</gene>
<feature type="transmembrane region" description="Helical" evidence="1">
    <location>
        <begin position="12"/>
        <end position="30"/>
    </location>
</feature>
<name>A0ABR8LVU8_9FLAO</name>
<keyword evidence="4" id="KW-1185">Reference proteome</keyword>
<proteinExistence type="predicted"/>
<dbReference type="RefSeq" id="WP_191101176.1">
    <property type="nucleotide sequence ID" value="NZ_JACXXH010000003.1"/>
</dbReference>
<comment type="caution">
    <text evidence="3">The sequence shown here is derived from an EMBL/GenBank/DDBJ whole genome shotgun (WGS) entry which is preliminary data.</text>
</comment>
<sequence length="62" mass="7171">MKTCPPKTFSLLLRICISIILLGNLFKIMHWPYANVLFTLGVVLAAIILIVDYFVRRKTEYV</sequence>
<dbReference type="EMBL" id="JACXXH010000003">
    <property type="protein sequence ID" value="MBD3863099.1"/>
    <property type="molecule type" value="Genomic_DNA"/>
</dbReference>
<dbReference type="Proteomes" id="UP000627521">
    <property type="component" value="Unassembled WGS sequence"/>
</dbReference>
<keyword evidence="1" id="KW-0472">Membrane</keyword>
<accession>A0ABR8LVU8</accession>
<protein>
    <recommendedName>
        <fullName evidence="2">Gliding motility protein GldL-like N-terminal domain-containing protein</fullName>
    </recommendedName>
</protein>
<organism evidence="3 4">
    <name type="scientific">Olleya marilimosa</name>
    <dbReference type="NCBI Taxonomy" id="272164"/>
    <lineage>
        <taxon>Bacteria</taxon>
        <taxon>Pseudomonadati</taxon>
        <taxon>Bacteroidota</taxon>
        <taxon>Flavobacteriia</taxon>
        <taxon>Flavobacteriales</taxon>
        <taxon>Flavobacteriaceae</taxon>
    </lineage>
</organism>
<feature type="domain" description="Gliding motility protein GldL-like N-terminal" evidence="2">
    <location>
        <begin position="18"/>
        <end position="61"/>
    </location>
</feature>
<dbReference type="Pfam" id="PF22827">
    <property type="entry name" value="GldL_N"/>
    <property type="match status" value="1"/>
</dbReference>
<evidence type="ECO:0000259" key="2">
    <source>
        <dbReference type="Pfam" id="PF22827"/>
    </source>
</evidence>